<evidence type="ECO:0000313" key="2">
    <source>
        <dbReference type="Proteomes" id="UP001164539"/>
    </source>
</evidence>
<evidence type="ECO:0000313" key="1">
    <source>
        <dbReference type="EMBL" id="KAJ4722110.1"/>
    </source>
</evidence>
<name>A0ACC1YE56_MELAZ</name>
<organism evidence="1 2">
    <name type="scientific">Melia azedarach</name>
    <name type="common">Chinaberry tree</name>
    <dbReference type="NCBI Taxonomy" id="155640"/>
    <lineage>
        <taxon>Eukaryota</taxon>
        <taxon>Viridiplantae</taxon>
        <taxon>Streptophyta</taxon>
        <taxon>Embryophyta</taxon>
        <taxon>Tracheophyta</taxon>
        <taxon>Spermatophyta</taxon>
        <taxon>Magnoliopsida</taxon>
        <taxon>eudicotyledons</taxon>
        <taxon>Gunneridae</taxon>
        <taxon>Pentapetalae</taxon>
        <taxon>rosids</taxon>
        <taxon>malvids</taxon>
        <taxon>Sapindales</taxon>
        <taxon>Meliaceae</taxon>
        <taxon>Melia</taxon>
    </lineage>
</organism>
<dbReference type="EMBL" id="CM051396">
    <property type="protein sequence ID" value="KAJ4722110.1"/>
    <property type="molecule type" value="Genomic_DNA"/>
</dbReference>
<dbReference type="Proteomes" id="UP001164539">
    <property type="component" value="Chromosome 3"/>
</dbReference>
<reference evidence="1 2" key="1">
    <citation type="journal article" date="2023" name="Science">
        <title>Complex scaffold remodeling in plant triterpene biosynthesis.</title>
        <authorList>
            <person name="De La Pena R."/>
            <person name="Hodgson H."/>
            <person name="Liu J.C."/>
            <person name="Stephenson M.J."/>
            <person name="Martin A.C."/>
            <person name="Owen C."/>
            <person name="Harkess A."/>
            <person name="Leebens-Mack J."/>
            <person name="Jimenez L.E."/>
            <person name="Osbourn A."/>
            <person name="Sattely E.S."/>
        </authorList>
    </citation>
    <scope>NUCLEOTIDE SEQUENCE [LARGE SCALE GENOMIC DNA]</scope>
    <source>
        <strain evidence="2">cv. JPN11</strain>
        <tissue evidence="1">Leaf</tissue>
    </source>
</reference>
<protein>
    <submittedName>
        <fullName evidence="1">Butirosin biosynthesis</fullName>
    </submittedName>
</protein>
<keyword evidence="2" id="KW-1185">Reference proteome</keyword>
<comment type="caution">
    <text evidence="1">The sequence shown here is derived from an EMBL/GenBank/DDBJ whole genome shotgun (WGS) entry which is preliminary data.</text>
</comment>
<proteinExistence type="predicted"/>
<sequence length="294" mass="33630">MSLPHSLPSSVGNVPRLSLSKSRSQYTLHRSFSHRNILRLRRRAASFDHIEPKIQANRPEPIQLNDESDFYQLLSPDGRISISGFGSLLSQISARTTFPDLINFRVAKLHGFRRVFANVTPIFFERGLAKPETKEISSLSVEPYEAETLIGTVFEIKKSEIPAFIKREHEFRFLAVLPETLDGKPFTDPAVVCARSTDKEFFQIKCNGSKEIYFQHFGRYNIDKIWRDDILPCRVYLRHCVLAAKNLGDEAYNNFLDHTFLGDRKTTIREYLATTGAGIMEEEPPESLKTRYGG</sequence>
<accession>A0ACC1YE56</accession>
<gene>
    <name evidence="1" type="ORF">OWV82_005666</name>
</gene>